<evidence type="ECO:0000313" key="4">
    <source>
        <dbReference type="RefSeq" id="XP_028967029.1"/>
    </source>
</evidence>
<accession>A0AAJ7SEH8</accession>
<feature type="transmembrane region" description="Helical" evidence="2">
    <location>
        <begin position="1052"/>
        <end position="1070"/>
    </location>
</feature>
<feature type="compositionally biased region" description="Polar residues" evidence="1">
    <location>
        <begin position="186"/>
        <end position="207"/>
    </location>
</feature>
<keyword evidence="3" id="KW-1185">Reference proteome</keyword>
<feature type="transmembrane region" description="Helical" evidence="2">
    <location>
        <begin position="366"/>
        <end position="385"/>
    </location>
</feature>
<protein>
    <submittedName>
        <fullName evidence="4">Uncharacterized protein LOC114828180</fullName>
    </submittedName>
</protein>
<keyword evidence="2" id="KW-1133">Transmembrane helix</keyword>
<name>A0AAJ7SEH8_9ACAR</name>
<feature type="transmembrane region" description="Helical" evidence="2">
    <location>
        <begin position="1082"/>
        <end position="1102"/>
    </location>
</feature>
<feature type="compositionally biased region" description="Polar residues" evidence="1">
    <location>
        <begin position="227"/>
        <end position="240"/>
    </location>
</feature>
<dbReference type="Proteomes" id="UP000694867">
    <property type="component" value="Unplaced"/>
</dbReference>
<feature type="region of interest" description="Disordered" evidence="1">
    <location>
        <begin position="862"/>
        <end position="885"/>
    </location>
</feature>
<feature type="region of interest" description="Disordered" evidence="1">
    <location>
        <begin position="183"/>
        <end position="276"/>
    </location>
</feature>
<evidence type="ECO:0000256" key="1">
    <source>
        <dbReference type="SAM" id="MobiDB-lite"/>
    </source>
</evidence>
<evidence type="ECO:0000256" key="2">
    <source>
        <dbReference type="SAM" id="Phobius"/>
    </source>
</evidence>
<keyword evidence="2" id="KW-0812">Transmembrane</keyword>
<feature type="transmembrane region" description="Helical" evidence="2">
    <location>
        <begin position="426"/>
        <end position="445"/>
    </location>
</feature>
<feature type="transmembrane region" description="Helical" evidence="2">
    <location>
        <begin position="721"/>
        <end position="744"/>
    </location>
</feature>
<organism evidence="3 4">
    <name type="scientific">Galendromus occidentalis</name>
    <name type="common">western predatory mite</name>
    <dbReference type="NCBI Taxonomy" id="34638"/>
    <lineage>
        <taxon>Eukaryota</taxon>
        <taxon>Metazoa</taxon>
        <taxon>Ecdysozoa</taxon>
        <taxon>Arthropoda</taxon>
        <taxon>Chelicerata</taxon>
        <taxon>Arachnida</taxon>
        <taxon>Acari</taxon>
        <taxon>Parasitiformes</taxon>
        <taxon>Mesostigmata</taxon>
        <taxon>Gamasina</taxon>
        <taxon>Phytoseioidea</taxon>
        <taxon>Phytoseiidae</taxon>
        <taxon>Typhlodrominae</taxon>
        <taxon>Galendromus</taxon>
    </lineage>
</organism>
<feature type="transmembrane region" description="Helical" evidence="2">
    <location>
        <begin position="548"/>
        <end position="565"/>
    </location>
</feature>
<dbReference type="AlphaFoldDB" id="A0AAJ7SEH8"/>
<proteinExistence type="predicted"/>
<dbReference type="GeneID" id="114828180"/>
<feature type="transmembrane region" description="Helical" evidence="2">
    <location>
        <begin position="466"/>
        <end position="487"/>
    </location>
</feature>
<keyword evidence="2" id="KW-0472">Membrane</keyword>
<reference evidence="4" key="1">
    <citation type="submission" date="2025-08" db="UniProtKB">
        <authorList>
            <consortium name="RefSeq"/>
        </authorList>
    </citation>
    <scope>IDENTIFICATION</scope>
</reference>
<feature type="region of interest" description="Disordered" evidence="1">
    <location>
        <begin position="761"/>
        <end position="799"/>
    </location>
</feature>
<feature type="compositionally biased region" description="Polar residues" evidence="1">
    <location>
        <begin position="761"/>
        <end position="772"/>
    </location>
</feature>
<sequence>MLTVKLSGHRKSRTREETGGALRILRPCRVFFRLLGVRFLQFEKKSSLGTYLEWLLRMTMWSALLAYAVERALCVFSLLTNIKNETTVLSSDGIHSVVGYATSVMLLGGFLSIRRRAEVNDFLRRMDKYTTATRDPQVSYKSSSVSFLYALLSVLVLHSACLSYTTSVLDYKIVERVSTVVPLPTDNATSDKSAAPSPTKTSKTIYSDNFLGGRFDKPEDADDLENSNDVTENQSASSIQPVDVDSAADGGEGHGDVGEVDDELHQERRRRRRSASVAGGLPVREIIVDAEQISENDANELYDTDQGSVDYNVPESGRKILFRSRRGLIDSAIDEDIDGDGVNFIELFKPFRLAVMTTRYLIIKNIIYLSVTMISCFCKIIRGRLLEVNTRMLDKQTPELTVDVLADVRQKHTQCLSLLREVEQNFSFFCLLWNVLTFLEIVYMGRMIYEIHATTLYELPKDQRWIWGHSAVLCVDIILLTVFHLNFINSAASARLEALRTVDLVTIGTANIPPSRIEAHQQAELLVSVATIRDPGLSVWDILPQTRVFGYFVLLLAYIVLYAHIQFLRDGKWRDVFGQVLQKKRVKGSNRLSIMVSAMKTDSSLVKTCAFLLRIFSIGITWPPKETAHGTKLLIAVYRVSLWTTILFYALSRVVYFLSLLSYSGFIRFITLDGLDDAAFILCCLVLLTQSYRGLQLNDRLDVLAFAGGTGRRRRRPLKSYVATSLFSGCLLFLLGSSSVLVVLRPVLDEALPEPAPKFITTTEAPTTTKRSNIAAGGGGPPSGGMGPKAGVGGDFDGNAGGGDGGLRTAFGKGLGGQGGLFGIGSGNDAGGSSIIGADGKITYHYDSDLKGKEEKNFGGFPFGEDGNLKGGTGKPRSPATGDGMASLKGLFDEEAGGPSRKLGGFGVFSGNGNSVKVGGLSSGIRKKRSPGAGEELLAPQRFAAGMQDVSYGAGAGIPRINRGIAAGSEDIEEGHLILGVGSEISLGTGVAFSAATCWTVREQLRRLKRAFDLSTTDQELPSAEVLAEMRHRFLQSTILCRFIDLHFRRLSPVWILIVFIDVQLLLNWIHEVPPSLESLPMPPATLIMIHLAAFSLLHIFFTEGAENLRREFGSTLQLVATRT</sequence>
<dbReference type="KEGG" id="goe:114828180"/>
<feature type="compositionally biased region" description="Gly residues" evidence="1">
    <location>
        <begin position="776"/>
        <end position="799"/>
    </location>
</feature>
<dbReference type="RefSeq" id="XP_028967029.1">
    <property type="nucleotide sequence ID" value="XM_029111196.1"/>
</dbReference>
<feature type="transmembrane region" description="Helical" evidence="2">
    <location>
        <begin position="642"/>
        <end position="663"/>
    </location>
</feature>
<gene>
    <name evidence="4" type="primary">LOC114828180</name>
</gene>
<evidence type="ECO:0000313" key="3">
    <source>
        <dbReference type="Proteomes" id="UP000694867"/>
    </source>
</evidence>